<dbReference type="PANTHER" id="PTHR20854">
    <property type="entry name" value="INOSITOL MONOPHOSPHATASE"/>
    <property type="match status" value="1"/>
</dbReference>
<dbReference type="Proteomes" id="UP000199236">
    <property type="component" value="Unassembled WGS sequence"/>
</dbReference>
<feature type="binding site" evidence="4">
    <location>
        <position position="219"/>
    </location>
    <ligand>
        <name>Mg(2+)</name>
        <dbReference type="ChEBI" id="CHEBI:18420"/>
        <label>1</label>
        <note>catalytic</note>
    </ligand>
</feature>
<dbReference type="GO" id="GO:0046872">
    <property type="term" value="F:metal ion binding"/>
    <property type="evidence" value="ECO:0007669"/>
    <property type="project" value="UniProtKB-KW"/>
</dbReference>
<evidence type="ECO:0000256" key="4">
    <source>
        <dbReference type="PIRSR" id="PIRSR600760-2"/>
    </source>
</evidence>
<keyword evidence="3 4" id="KW-0460">Magnesium</keyword>
<dbReference type="GO" id="GO:0008934">
    <property type="term" value="F:inositol monophosphate 1-phosphatase activity"/>
    <property type="evidence" value="ECO:0007669"/>
    <property type="project" value="TreeGrafter"/>
</dbReference>
<comment type="similarity">
    <text evidence="1">Belongs to the inositol monophosphatase superfamily.</text>
</comment>
<feature type="binding site" evidence="4">
    <location>
        <position position="99"/>
    </location>
    <ligand>
        <name>Mg(2+)</name>
        <dbReference type="ChEBI" id="CHEBI:18420"/>
        <label>1</label>
        <note>catalytic</note>
    </ligand>
</feature>
<evidence type="ECO:0000256" key="1">
    <source>
        <dbReference type="ARBA" id="ARBA00009759"/>
    </source>
</evidence>
<dbReference type="PANTHER" id="PTHR20854:SF4">
    <property type="entry name" value="INOSITOL-1-MONOPHOSPHATASE-RELATED"/>
    <property type="match status" value="1"/>
</dbReference>
<protein>
    <submittedName>
        <fullName evidence="5">Myo-inositol-1(Or 4)-monophosphatase</fullName>
    </submittedName>
</protein>
<keyword evidence="2 4" id="KW-0479">Metal-binding</keyword>
<comment type="cofactor">
    <cofactor evidence="4">
        <name>Mg(2+)</name>
        <dbReference type="ChEBI" id="CHEBI:18420"/>
    </cofactor>
</comment>
<dbReference type="PRINTS" id="PR00377">
    <property type="entry name" value="IMPHPHTASES"/>
</dbReference>
<dbReference type="RefSeq" id="WP_090070805.1">
    <property type="nucleotide sequence ID" value="NZ_FOVR01000003.1"/>
</dbReference>
<dbReference type="GO" id="GO:0046854">
    <property type="term" value="P:phosphatidylinositol phosphate biosynthetic process"/>
    <property type="evidence" value="ECO:0007669"/>
    <property type="project" value="InterPro"/>
</dbReference>
<proteinExistence type="inferred from homology"/>
<dbReference type="OrthoDB" id="9785695at2"/>
<feature type="binding site" evidence="4">
    <location>
        <position position="81"/>
    </location>
    <ligand>
        <name>Mg(2+)</name>
        <dbReference type="ChEBI" id="CHEBI:18420"/>
        <label>1</label>
        <note>catalytic</note>
    </ligand>
</feature>
<name>A0A1I5EJA4_9HYPH</name>
<gene>
    <name evidence="5" type="ORF">SAMN04488056_103203</name>
</gene>
<dbReference type="CDD" id="cd01638">
    <property type="entry name" value="CysQ"/>
    <property type="match status" value="1"/>
</dbReference>
<dbReference type="EMBL" id="FOVR01000003">
    <property type="protein sequence ID" value="SFO11416.1"/>
    <property type="molecule type" value="Genomic_DNA"/>
</dbReference>
<feature type="binding site" evidence="4">
    <location>
        <position position="102"/>
    </location>
    <ligand>
        <name>Mg(2+)</name>
        <dbReference type="ChEBI" id="CHEBI:18420"/>
        <label>1</label>
        <note>catalytic</note>
    </ligand>
</feature>
<dbReference type="InterPro" id="IPR000760">
    <property type="entry name" value="Inositol_monophosphatase-like"/>
</dbReference>
<dbReference type="AlphaFoldDB" id="A0A1I5EJA4"/>
<dbReference type="InterPro" id="IPR020550">
    <property type="entry name" value="Inositol_monophosphatase_CS"/>
</dbReference>
<evidence type="ECO:0000313" key="5">
    <source>
        <dbReference type="EMBL" id="SFO11416.1"/>
    </source>
</evidence>
<dbReference type="GO" id="GO:0006020">
    <property type="term" value="P:inositol metabolic process"/>
    <property type="evidence" value="ECO:0007669"/>
    <property type="project" value="TreeGrafter"/>
</dbReference>
<dbReference type="STRING" id="655353.SAMN04488056_103203"/>
<dbReference type="Gene3D" id="3.40.190.80">
    <property type="match status" value="1"/>
</dbReference>
<evidence type="ECO:0000256" key="2">
    <source>
        <dbReference type="ARBA" id="ARBA00022723"/>
    </source>
</evidence>
<sequence>MPDDKTCKASAGSKHAYKEDTKLLEDAASKAGALALRYFNRDPQVWTKQNYSPVTEADLAVDEFLKETLMAARPDYGWLSEESEDNPERLEKQRVFVIDPIDGTRAFIDGGTEWTISLAVVENHRPVAAVLFAPVRGEMYCASRFGGTQLNNVPVVCPRLANLDGARVAGPRPAIARGPLARAGVQNAGYVRSLAYRIVMVTTGALDLALAREDANDWDLAAADLIVEEAHGILRDKSNNLLKYNRPNVHHDSLYASCKALGRLVAPMMPALQFPQRRHG</sequence>
<feature type="binding site" evidence="4">
    <location>
        <position position="101"/>
    </location>
    <ligand>
        <name>Mg(2+)</name>
        <dbReference type="ChEBI" id="CHEBI:18420"/>
        <label>1</label>
        <note>catalytic</note>
    </ligand>
</feature>
<dbReference type="GO" id="GO:0007165">
    <property type="term" value="P:signal transduction"/>
    <property type="evidence" value="ECO:0007669"/>
    <property type="project" value="TreeGrafter"/>
</dbReference>
<dbReference type="Gene3D" id="3.30.540.10">
    <property type="entry name" value="Fructose-1,6-Bisphosphatase, subunit A, domain 1"/>
    <property type="match status" value="1"/>
</dbReference>
<dbReference type="SUPFAM" id="SSF56655">
    <property type="entry name" value="Carbohydrate phosphatase"/>
    <property type="match status" value="1"/>
</dbReference>
<keyword evidence="6" id="KW-1185">Reference proteome</keyword>
<reference evidence="5 6" key="1">
    <citation type="submission" date="2016-10" db="EMBL/GenBank/DDBJ databases">
        <authorList>
            <person name="de Groot N.N."/>
        </authorList>
    </citation>
    <scope>NUCLEOTIDE SEQUENCE [LARGE SCALE GENOMIC DNA]</scope>
    <source>
        <strain evidence="5 6">CGMCC 1.9157</strain>
    </source>
</reference>
<dbReference type="Pfam" id="PF00459">
    <property type="entry name" value="Inositol_P"/>
    <property type="match status" value="1"/>
</dbReference>
<evidence type="ECO:0000313" key="6">
    <source>
        <dbReference type="Proteomes" id="UP000199236"/>
    </source>
</evidence>
<organism evidence="5 6">
    <name type="scientific">Cohaesibacter marisflavi</name>
    <dbReference type="NCBI Taxonomy" id="655353"/>
    <lineage>
        <taxon>Bacteria</taxon>
        <taxon>Pseudomonadati</taxon>
        <taxon>Pseudomonadota</taxon>
        <taxon>Alphaproteobacteria</taxon>
        <taxon>Hyphomicrobiales</taxon>
        <taxon>Cohaesibacteraceae</taxon>
    </lineage>
</organism>
<dbReference type="PROSITE" id="PS00630">
    <property type="entry name" value="IMP_2"/>
    <property type="match status" value="1"/>
</dbReference>
<accession>A0A1I5EJA4</accession>
<evidence type="ECO:0000256" key="3">
    <source>
        <dbReference type="ARBA" id="ARBA00022842"/>
    </source>
</evidence>